<dbReference type="Proteomes" id="UP000030437">
    <property type="component" value="Unassembled WGS sequence"/>
</dbReference>
<accession>A0A0A3IDB6</accession>
<keyword evidence="1" id="KW-0472">Membrane</keyword>
<dbReference type="InterPro" id="IPR002823">
    <property type="entry name" value="DUF112_TM"/>
</dbReference>
<protein>
    <submittedName>
        <fullName evidence="3">Membrane protein</fullName>
    </submittedName>
</protein>
<keyword evidence="1" id="KW-1133">Transmembrane helix</keyword>
<dbReference type="STRING" id="1220589.CD32_17910"/>
<sequence>MSIYLIALLFALLGAAIFTIIGLISGTDETAIMVPITLLVILLGAPPEGVFAFFMAGVLSKHLTHAVPTALLGIPGDTTAVPLIDHANTLRRLGMPHVALRKMISGGVIGAFIALPTAVLLGQFLGQFADFFKSSSGIIFTLAAVLIAFFSKGKWASILIIIPFAFFIKALDSVSFLMLDKHLSITFFLGIAIGPMFCNILMAASPVSKNDLTRSKPNEYNLAPDTKSWKGYFPNPFKILSKRQSIFTGITTFLSSLTFVFSPVGMTSLMGEIVGSRTKGAYKKSTTSLTVMNGVTESTYIAEAIIPLIAFGIPLSPVALGPASPLFNAPPVFTVEPVHNLHTLMSSWDFFIFGLIGITVAVLIAYPFAMNYARKASVLVLKYISQEAIVAMFIGLAFLLAYNEAQLLGVVLTFTVATVGGLLNRILGVGAGVQFMVFYASSWIMLQLFGI</sequence>
<keyword evidence="1" id="KW-0812">Transmembrane</keyword>
<dbReference type="eggNOG" id="COG1784">
    <property type="taxonomic scope" value="Bacteria"/>
</dbReference>
<comment type="caution">
    <text evidence="3">The sequence shown here is derived from an EMBL/GenBank/DDBJ whole genome shotgun (WGS) entry which is preliminary data.</text>
</comment>
<dbReference type="EMBL" id="JPVP01000059">
    <property type="protein sequence ID" value="KGR82729.1"/>
    <property type="molecule type" value="Genomic_DNA"/>
</dbReference>
<dbReference type="Pfam" id="PF01970">
    <property type="entry name" value="TctA"/>
    <property type="match status" value="1"/>
</dbReference>
<feature type="domain" description="DUF112" evidence="2">
    <location>
        <begin position="8"/>
        <end position="425"/>
    </location>
</feature>
<feature type="transmembrane region" description="Helical" evidence="1">
    <location>
        <begin position="158"/>
        <end position="179"/>
    </location>
</feature>
<reference evidence="3 4" key="1">
    <citation type="submission" date="2014-02" db="EMBL/GenBank/DDBJ databases">
        <title>Draft genome sequence of Lysinibacillus odysseyi NBRC 100172.</title>
        <authorList>
            <person name="Zhang F."/>
            <person name="Wang G."/>
            <person name="Zhang L."/>
        </authorList>
    </citation>
    <scope>NUCLEOTIDE SEQUENCE [LARGE SCALE GENOMIC DNA]</scope>
    <source>
        <strain evidence="3 4">NBRC 100172</strain>
    </source>
</reference>
<evidence type="ECO:0000259" key="2">
    <source>
        <dbReference type="Pfam" id="PF01970"/>
    </source>
</evidence>
<keyword evidence="4" id="KW-1185">Reference proteome</keyword>
<evidence type="ECO:0000256" key="1">
    <source>
        <dbReference type="SAM" id="Phobius"/>
    </source>
</evidence>
<feature type="transmembrane region" description="Helical" evidence="1">
    <location>
        <begin position="103"/>
        <end position="125"/>
    </location>
</feature>
<dbReference type="AlphaFoldDB" id="A0A0A3IDB6"/>
<dbReference type="OrthoDB" id="4391232at2"/>
<proteinExistence type="predicted"/>
<evidence type="ECO:0000313" key="3">
    <source>
        <dbReference type="EMBL" id="KGR82729.1"/>
    </source>
</evidence>
<feature type="transmembrane region" description="Helical" evidence="1">
    <location>
        <begin position="36"/>
        <end position="59"/>
    </location>
</feature>
<organism evidence="3 4">
    <name type="scientific">Lysinibacillus odysseyi 34hs-1 = NBRC 100172</name>
    <dbReference type="NCBI Taxonomy" id="1220589"/>
    <lineage>
        <taxon>Bacteria</taxon>
        <taxon>Bacillati</taxon>
        <taxon>Bacillota</taxon>
        <taxon>Bacilli</taxon>
        <taxon>Bacillales</taxon>
        <taxon>Bacillaceae</taxon>
        <taxon>Lysinibacillus</taxon>
    </lineage>
</organism>
<dbReference type="RefSeq" id="WP_036157171.1">
    <property type="nucleotide sequence ID" value="NZ_AVCX01000002.1"/>
</dbReference>
<feature type="transmembrane region" description="Helical" evidence="1">
    <location>
        <begin position="131"/>
        <end position="151"/>
    </location>
</feature>
<feature type="transmembrane region" description="Helical" evidence="1">
    <location>
        <begin position="350"/>
        <end position="368"/>
    </location>
</feature>
<gene>
    <name evidence="3" type="ORF">CD32_17910</name>
</gene>
<feature type="transmembrane region" description="Helical" evidence="1">
    <location>
        <begin position="246"/>
        <end position="266"/>
    </location>
</feature>
<feature type="transmembrane region" description="Helical" evidence="1">
    <location>
        <begin position="185"/>
        <end position="204"/>
    </location>
</feature>
<name>A0A0A3IDB6_9BACI</name>
<feature type="transmembrane region" description="Helical" evidence="1">
    <location>
        <begin position="380"/>
        <end position="402"/>
    </location>
</feature>
<evidence type="ECO:0000313" key="4">
    <source>
        <dbReference type="Proteomes" id="UP000030437"/>
    </source>
</evidence>
<feature type="transmembrane region" description="Helical" evidence="1">
    <location>
        <begin position="422"/>
        <end position="446"/>
    </location>
</feature>